<keyword evidence="2" id="KW-1185">Reference proteome</keyword>
<evidence type="ECO:0008006" key="3">
    <source>
        <dbReference type="Google" id="ProtNLM"/>
    </source>
</evidence>
<accession>A0ABQ0C2Q7</accession>
<organism evidence="1 2">
    <name type="scientific">Blautia parvula</name>
    <dbReference type="NCBI Taxonomy" id="2877527"/>
    <lineage>
        <taxon>Bacteria</taxon>
        <taxon>Bacillati</taxon>
        <taxon>Bacillota</taxon>
        <taxon>Clostridia</taxon>
        <taxon>Lachnospirales</taxon>
        <taxon>Lachnospiraceae</taxon>
        <taxon>Blautia</taxon>
    </lineage>
</organism>
<evidence type="ECO:0000313" key="2">
    <source>
        <dbReference type="Proteomes" id="UP001600941"/>
    </source>
</evidence>
<reference evidence="1 2" key="1">
    <citation type="submission" date="2024-04" db="EMBL/GenBank/DDBJ databases">
        <title>Defined microbial consortia suppress multidrug-resistant proinflammatory Enterobacteriaceae via ecological control.</title>
        <authorList>
            <person name="Furuichi M."/>
            <person name="Kawaguchi T."/>
            <person name="Pust M."/>
            <person name="Yasuma K."/>
            <person name="Plichta D."/>
            <person name="Hasegawa N."/>
            <person name="Ohya T."/>
            <person name="Bhattarai S."/>
            <person name="Sasajima S."/>
            <person name="Aoto Y."/>
            <person name="Tuganbaev T."/>
            <person name="Yaginuma M."/>
            <person name="Ueda M."/>
            <person name="Okahashi N."/>
            <person name="Amafuji K."/>
            <person name="Kiridooshi Y."/>
            <person name="Sugita K."/>
            <person name="Strazar M."/>
            <person name="Skelly A."/>
            <person name="Suda W."/>
            <person name="Hattori M."/>
            <person name="Nakamoto N."/>
            <person name="Caballero S."/>
            <person name="Norman J."/>
            <person name="Olle B."/>
            <person name="Tanoue T."/>
            <person name="Arita M."/>
            <person name="Bucci V."/>
            <person name="Atarashi K."/>
            <person name="Xavier R."/>
            <person name="Honda K."/>
        </authorList>
    </citation>
    <scope>NUCLEOTIDE SEQUENCE [LARGE SCALE GENOMIC DNA]</scope>
    <source>
        <strain evidence="2">k34-0107-D12</strain>
    </source>
</reference>
<dbReference type="RefSeq" id="WP_158588531.1">
    <property type="nucleotide sequence ID" value="NZ_BAABZQ010000001.1"/>
</dbReference>
<protein>
    <recommendedName>
        <fullName evidence="3">DUF1737 domain-containing protein</fullName>
    </recommendedName>
</protein>
<dbReference type="EMBL" id="BAABZQ010000001">
    <property type="protein sequence ID" value="GAA6503067.1"/>
    <property type="molecule type" value="Genomic_DNA"/>
</dbReference>
<dbReference type="Proteomes" id="UP001600941">
    <property type="component" value="Unassembled WGS sequence"/>
</dbReference>
<proteinExistence type="predicted"/>
<comment type="caution">
    <text evidence="1">The sequence shown here is derived from an EMBL/GenBank/DDBJ whole genome shotgun (WGS) entry which is preliminary data.</text>
</comment>
<evidence type="ECO:0000313" key="1">
    <source>
        <dbReference type="EMBL" id="GAA6503067.1"/>
    </source>
</evidence>
<gene>
    <name evidence="1" type="ORF">K340107D12_58830</name>
</gene>
<sequence>MPDKIYRIREIRDDQSGESQVNALLEKSWVFISACQVGTPEAMDIVYIVGP</sequence>
<name>A0ABQ0C2Q7_9FIRM</name>